<dbReference type="RefSeq" id="WP_389835678.1">
    <property type="nucleotide sequence ID" value="NZ_JBIAJP010000022.1"/>
</dbReference>
<dbReference type="Proteomes" id="UP001601422">
    <property type="component" value="Unassembled WGS sequence"/>
</dbReference>
<evidence type="ECO:0000256" key="1">
    <source>
        <dbReference type="SAM" id="MobiDB-lite"/>
    </source>
</evidence>
<accession>A0ABW6N8W4</accession>
<comment type="caution">
    <text evidence="2">The sequence shown here is derived from an EMBL/GenBank/DDBJ whole genome shotgun (WGS) entry which is preliminary data.</text>
</comment>
<reference evidence="2 3" key="1">
    <citation type="submission" date="2024-10" db="EMBL/GenBank/DDBJ databases">
        <title>The Natural Products Discovery Center: Release of the First 8490 Sequenced Strains for Exploring Actinobacteria Biosynthetic Diversity.</title>
        <authorList>
            <person name="Kalkreuter E."/>
            <person name="Kautsar S.A."/>
            <person name="Yang D."/>
            <person name="Bader C.D."/>
            <person name="Teijaro C.N."/>
            <person name="Fluegel L."/>
            <person name="Davis C.M."/>
            <person name="Simpson J.R."/>
            <person name="Lauterbach L."/>
            <person name="Steele A.D."/>
            <person name="Gui C."/>
            <person name="Meng S."/>
            <person name="Li G."/>
            <person name="Viehrig K."/>
            <person name="Ye F."/>
            <person name="Su P."/>
            <person name="Kiefer A.F."/>
            <person name="Nichols A."/>
            <person name="Cepeda A.J."/>
            <person name="Yan W."/>
            <person name="Fan B."/>
            <person name="Jiang Y."/>
            <person name="Adhikari A."/>
            <person name="Zheng C.-J."/>
            <person name="Schuster L."/>
            <person name="Cowan T.M."/>
            <person name="Smanski M.J."/>
            <person name="Chevrette M.G."/>
            <person name="De Carvalho L.P.S."/>
            <person name="Shen B."/>
        </authorList>
    </citation>
    <scope>NUCLEOTIDE SEQUENCE [LARGE SCALE GENOMIC DNA]</scope>
    <source>
        <strain evidence="2 3">NPDC005497</strain>
    </source>
</reference>
<protein>
    <submittedName>
        <fullName evidence="2">RRQRL motif-containing zinc-binding protein</fullName>
    </submittedName>
</protein>
<feature type="compositionally biased region" description="Pro residues" evidence="1">
    <location>
        <begin position="75"/>
        <end position="95"/>
    </location>
</feature>
<keyword evidence="3" id="KW-1185">Reference proteome</keyword>
<dbReference type="NCBIfam" id="NF041638">
    <property type="entry name" value="QRL_CxxC_CxxC"/>
    <property type="match status" value="1"/>
</dbReference>
<dbReference type="EMBL" id="JBIAJP010000022">
    <property type="protein sequence ID" value="MFF0009674.1"/>
    <property type="molecule type" value="Genomic_DNA"/>
</dbReference>
<evidence type="ECO:0000313" key="3">
    <source>
        <dbReference type="Proteomes" id="UP001601422"/>
    </source>
</evidence>
<name>A0ABW6N8W4_9ACTN</name>
<dbReference type="InterPro" id="IPR048142">
    <property type="entry name" value="QRL_CxxC_CxxC"/>
</dbReference>
<organism evidence="2 3">
    <name type="scientific">Streptomyces tibetensis</name>
    <dbReference type="NCBI Taxonomy" id="2382123"/>
    <lineage>
        <taxon>Bacteria</taxon>
        <taxon>Bacillati</taxon>
        <taxon>Actinomycetota</taxon>
        <taxon>Actinomycetes</taxon>
        <taxon>Kitasatosporales</taxon>
        <taxon>Streptomycetaceae</taxon>
        <taxon>Streptomyces</taxon>
    </lineage>
</organism>
<evidence type="ECO:0000313" key="2">
    <source>
        <dbReference type="EMBL" id="MFF0009674.1"/>
    </source>
</evidence>
<feature type="region of interest" description="Disordered" evidence="1">
    <location>
        <begin position="1"/>
        <end position="97"/>
    </location>
</feature>
<gene>
    <name evidence="2" type="ORF">ACFYQT_40490</name>
</gene>
<proteinExistence type="predicted"/>
<sequence>MTRAGHRRFGLPDVPSRSPLPRPGTERRTGQAARPDEQSPLPITSHRMTCAPSVSPAGRTVVHRHRRYRDAHSSPAPPDRPAAPAAPGPPLPAASPPASRFLERVVDGDEEDLVDVDPYDDGSFPEFPWRRAPQGLATRRQLRAMRLRPGGQEPVARITCRRGQRFAYLYRVDLAKPIRPMTLAKELALDKAMAARQTCPKCRRRYHACLPLKTLGSCLLRTTGASRGQVTGRSVLRGRGRYGAGELL</sequence>
<feature type="compositionally biased region" description="Basic and acidic residues" evidence="1">
    <location>
        <begin position="24"/>
        <end position="37"/>
    </location>
</feature>